<dbReference type="GeneID" id="70185947"/>
<sequence length="193" mass="20633">MVEQLQATSITGILMCNGSRPGKEAALCVGTIELGGSALLRRECVSSMCADVARRRSIRRGNARIKGPGPACARSPDAMLFRLFPGHPLESSLVQPKGMLPLGSVPVEPVEPVRRESGQELRFGARRSNLVQLILASGRSAWICRRGAGSSSRAPDCLRGGAGAAGAAATRHVTSKMRRFRGCWLRDLVLLMI</sequence>
<organism evidence="1 2">
    <name type="scientific">Microdochium trichocladiopsis</name>
    <dbReference type="NCBI Taxonomy" id="1682393"/>
    <lineage>
        <taxon>Eukaryota</taxon>
        <taxon>Fungi</taxon>
        <taxon>Dikarya</taxon>
        <taxon>Ascomycota</taxon>
        <taxon>Pezizomycotina</taxon>
        <taxon>Sordariomycetes</taxon>
        <taxon>Xylariomycetidae</taxon>
        <taxon>Xylariales</taxon>
        <taxon>Microdochiaceae</taxon>
        <taxon>Microdochium</taxon>
    </lineage>
</organism>
<comment type="caution">
    <text evidence="1">The sequence shown here is derived from an EMBL/GenBank/DDBJ whole genome shotgun (WGS) entry which is preliminary data.</text>
</comment>
<protein>
    <submittedName>
        <fullName evidence="1">Uncharacterized protein</fullName>
    </submittedName>
</protein>
<reference evidence="1" key="1">
    <citation type="journal article" date="2021" name="Nat. Commun.">
        <title>Genetic determinants of endophytism in the Arabidopsis root mycobiome.</title>
        <authorList>
            <person name="Mesny F."/>
            <person name="Miyauchi S."/>
            <person name="Thiergart T."/>
            <person name="Pickel B."/>
            <person name="Atanasova L."/>
            <person name="Karlsson M."/>
            <person name="Huettel B."/>
            <person name="Barry K.W."/>
            <person name="Haridas S."/>
            <person name="Chen C."/>
            <person name="Bauer D."/>
            <person name="Andreopoulos W."/>
            <person name="Pangilinan J."/>
            <person name="LaButti K."/>
            <person name="Riley R."/>
            <person name="Lipzen A."/>
            <person name="Clum A."/>
            <person name="Drula E."/>
            <person name="Henrissat B."/>
            <person name="Kohler A."/>
            <person name="Grigoriev I.V."/>
            <person name="Martin F.M."/>
            <person name="Hacquard S."/>
        </authorList>
    </citation>
    <scope>NUCLEOTIDE SEQUENCE</scope>
    <source>
        <strain evidence="1">MPI-CAGE-CH-0230</strain>
    </source>
</reference>
<keyword evidence="2" id="KW-1185">Reference proteome</keyword>
<evidence type="ECO:0000313" key="2">
    <source>
        <dbReference type="Proteomes" id="UP000756346"/>
    </source>
</evidence>
<dbReference type="EMBL" id="JAGTJQ010000002">
    <property type="protein sequence ID" value="KAH7037796.1"/>
    <property type="molecule type" value="Genomic_DNA"/>
</dbReference>
<evidence type="ECO:0000313" key="1">
    <source>
        <dbReference type="EMBL" id="KAH7037796.1"/>
    </source>
</evidence>
<proteinExistence type="predicted"/>
<dbReference type="Proteomes" id="UP000756346">
    <property type="component" value="Unassembled WGS sequence"/>
</dbReference>
<gene>
    <name evidence="1" type="ORF">B0I36DRAFT_345860</name>
</gene>
<name>A0A9P9BUM7_9PEZI</name>
<dbReference type="AlphaFoldDB" id="A0A9P9BUM7"/>
<accession>A0A9P9BUM7</accession>
<dbReference type="RefSeq" id="XP_046016917.1">
    <property type="nucleotide sequence ID" value="XM_046156401.1"/>
</dbReference>